<dbReference type="EMBL" id="JASSZA010000005">
    <property type="protein sequence ID" value="KAK2109827.1"/>
    <property type="molecule type" value="Genomic_DNA"/>
</dbReference>
<evidence type="ECO:0000256" key="1">
    <source>
        <dbReference type="SAM" id="SignalP"/>
    </source>
</evidence>
<proteinExistence type="predicted"/>
<evidence type="ECO:0000313" key="3">
    <source>
        <dbReference type="Proteomes" id="UP001266305"/>
    </source>
</evidence>
<organism evidence="2 3">
    <name type="scientific">Saguinus oedipus</name>
    <name type="common">Cotton-top tamarin</name>
    <name type="synonym">Oedipomidas oedipus</name>
    <dbReference type="NCBI Taxonomy" id="9490"/>
    <lineage>
        <taxon>Eukaryota</taxon>
        <taxon>Metazoa</taxon>
        <taxon>Chordata</taxon>
        <taxon>Craniata</taxon>
        <taxon>Vertebrata</taxon>
        <taxon>Euteleostomi</taxon>
        <taxon>Mammalia</taxon>
        <taxon>Eutheria</taxon>
        <taxon>Euarchontoglires</taxon>
        <taxon>Primates</taxon>
        <taxon>Haplorrhini</taxon>
        <taxon>Platyrrhini</taxon>
        <taxon>Cebidae</taxon>
        <taxon>Callitrichinae</taxon>
        <taxon>Saguinus</taxon>
    </lineage>
</organism>
<keyword evidence="3" id="KW-1185">Reference proteome</keyword>
<comment type="caution">
    <text evidence="2">The sequence shown here is derived from an EMBL/GenBank/DDBJ whole genome shotgun (WGS) entry which is preliminary data.</text>
</comment>
<sequence length="126" mass="14377">MARARGLGLLLALLLPVVSASVPGTVVQLNKAALSYEGRMRKLRPKEGQKLPRSMMPAQKMFIHLELPLGENVGSHQSWEIRSCFPQGQTKLRLQGEKVRSDSRWDFQRPRTRQWLREVAGPHPWV</sequence>
<feature type="chain" id="PRO_5046497500" evidence="1">
    <location>
        <begin position="21"/>
        <end position="126"/>
    </location>
</feature>
<reference evidence="2 3" key="1">
    <citation type="submission" date="2023-05" db="EMBL/GenBank/DDBJ databases">
        <title>B98-5 Cell Line De Novo Hybrid Assembly: An Optical Mapping Approach.</title>
        <authorList>
            <person name="Kananen K."/>
            <person name="Auerbach J.A."/>
            <person name="Kautto E."/>
            <person name="Blachly J.S."/>
        </authorList>
    </citation>
    <scope>NUCLEOTIDE SEQUENCE [LARGE SCALE GENOMIC DNA]</scope>
    <source>
        <strain evidence="2">B95-8</strain>
        <tissue evidence="2">Cell line</tissue>
    </source>
</reference>
<dbReference type="Proteomes" id="UP001266305">
    <property type="component" value="Unassembled WGS sequence"/>
</dbReference>
<gene>
    <name evidence="2" type="ORF">P7K49_009573</name>
</gene>
<feature type="signal peptide" evidence="1">
    <location>
        <begin position="1"/>
        <end position="20"/>
    </location>
</feature>
<evidence type="ECO:0000313" key="2">
    <source>
        <dbReference type="EMBL" id="KAK2109827.1"/>
    </source>
</evidence>
<protein>
    <submittedName>
        <fullName evidence="2">Uncharacterized protein</fullName>
    </submittedName>
</protein>
<keyword evidence="1" id="KW-0732">Signal</keyword>
<name>A0ABQ9VKR1_SAGOE</name>
<accession>A0ABQ9VKR1</accession>